<dbReference type="Gene3D" id="1.25.40.880">
    <property type="entry name" value="Alkyl sulfatase, dimerisation domain"/>
    <property type="match status" value="1"/>
</dbReference>
<protein>
    <submittedName>
        <fullName evidence="2">MBL fold metallo-hydrolase</fullName>
    </submittedName>
</protein>
<dbReference type="EMBL" id="CP047156">
    <property type="protein sequence ID" value="QHC00580.1"/>
    <property type="molecule type" value="Genomic_DNA"/>
</dbReference>
<reference evidence="2 3" key="1">
    <citation type="journal article" date="2018" name="Int. J. Syst. Evol. Microbiol.">
        <title>Epidermidibacterium keratini gen. nov., sp. nov., a member of the family Sporichthyaceae, isolated from keratin epidermis.</title>
        <authorList>
            <person name="Lee D.G."/>
            <person name="Trujillo M.E."/>
            <person name="Kang S."/>
            <person name="Nam J.J."/>
            <person name="Kim Y.J."/>
        </authorList>
    </citation>
    <scope>NUCLEOTIDE SEQUENCE [LARGE SCALE GENOMIC DNA]</scope>
    <source>
        <strain evidence="2 3">EPI-7</strain>
    </source>
</reference>
<dbReference type="Proteomes" id="UP000463857">
    <property type="component" value="Chromosome"/>
</dbReference>
<dbReference type="SUPFAM" id="SSF56281">
    <property type="entry name" value="Metallo-hydrolase/oxidoreductase"/>
    <property type="match status" value="1"/>
</dbReference>
<dbReference type="KEGG" id="eke:EK0264_09965"/>
<proteinExistence type="predicted"/>
<keyword evidence="3" id="KW-1185">Reference proteome</keyword>
<dbReference type="PANTHER" id="PTHR43223:SF2">
    <property type="entry name" value="METALLO-BETA-LACTAMASE DOMAIN-CONTAINING PROTEIN"/>
    <property type="match status" value="1"/>
</dbReference>
<dbReference type="InterPro" id="IPR038536">
    <property type="entry name" value="Alkyl/aryl-sulf_dimr_sf"/>
</dbReference>
<dbReference type="RefSeq" id="WP_159545206.1">
    <property type="nucleotide sequence ID" value="NZ_CP047156.1"/>
</dbReference>
<dbReference type="OrthoDB" id="420651at2"/>
<dbReference type="Pfam" id="PF00753">
    <property type="entry name" value="Lactamase_B"/>
    <property type="match status" value="1"/>
</dbReference>
<gene>
    <name evidence="2" type="ORF">EK0264_09965</name>
</gene>
<dbReference type="GO" id="GO:0016787">
    <property type="term" value="F:hydrolase activity"/>
    <property type="evidence" value="ECO:0007669"/>
    <property type="project" value="UniProtKB-KW"/>
</dbReference>
<feature type="domain" description="Metallo-beta-lactamase" evidence="1">
    <location>
        <begin position="45"/>
        <end position="243"/>
    </location>
</feature>
<sequence length="441" mass="48386">MTSEILEYADQYWRGEASAAPYASGELRRQGLHRIIDGVWMFPAMGNVYVFETGDGLLMFDTGSAATATKLYGAVRAVSDAALKNAIYTHGHIDHIWGTRDFDAEAATSGSARPTVIAHDAVPARFDRYRRTAGYNTIINQRQFQAPDLQWPTEYRYPDVTFADRMTLTQGGLRVELAHGRGETDDAITGWFPDLGIVGMGDFFVWTSPNAGNPQKVQRYALDWAKKLRQVAALEPELMLPGHGLPVSGTARVREALTVSAEYLEFLDGVAVDGLNRGATLDEVLHGFELPKHFLDKPFLKPTYDEPEFVVRNAWRLYGGWYDGDPSNLKPVQRSVLGSYIAELAGGPQALADRAQRELESGDDRLAAKLIQLAVDADPESAALHEVRGQIFTELGSRATSTMSKGIYAWAAAESSAVSEGEDPLDLLRDGSKQAFSALLP</sequence>
<dbReference type="InterPro" id="IPR036866">
    <property type="entry name" value="RibonucZ/Hydroxyglut_hydro"/>
</dbReference>
<dbReference type="InterPro" id="IPR052195">
    <property type="entry name" value="Bact_Alkyl/Aryl-Sulfatase"/>
</dbReference>
<keyword evidence="2" id="KW-0378">Hydrolase</keyword>
<dbReference type="InterPro" id="IPR029228">
    <property type="entry name" value="Alkyl_sulf_dimr"/>
</dbReference>
<dbReference type="GO" id="GO:0046983">
    <property type="term" value="F:protein dimerization activity"/>
    <property type="evidence" value="ECO:0007669"/>
    <property type="project" value="InterPro"/>
</dbReference>
<dbReference type="PANTHER" id="PTHR43223">
    <property type="entry name" value="ALKYL/ARYL-SULFATASE"/>
    <property type="match status" value="1"/>
</dbReference>
<organism evidence="2 3">
    <name type="scientific">Epidermidibacterium keratini</name>
    <dbReference type="NCBI Taxonomy" id="1891644"/>
    <lineage>
        <taxon>Bacteria</taxon>
        <taxon>Bacillati</taxon>
        <taxon>Actinomycetota</taxon>
        <taxon>Actinomycetes</taxon>
        <taxon>Sporichthyales</taxon>
        <taxon>Sporichthyaceae</taxon>
        <taxon>Epidermidibacterium</taxon>
    </lineage>
</organism>
<dbReference type="Pfam" id="PF14863">
    <property type="entry name" value="Alkyl_sulf_dimr"/>
    <property type="match status" value="1"/>
</dbReference>
<dbReference type="InterPro" id="IPR001279">
    <property type="entry name" value="Metallo-B-lactamas"/>
</dbReference>
<name>A0A7L4YN49_9ACTN</name>
<evidence type="ECO:0000259" key="1">
    <source>
        <dbReference type="SMART" id="SM00849"/>
    </source>
</evidence>
<accession>A0A7L4YN49</accession>
<evidence type="ECO:0000313" key="2">
    <source>
        <dbReference type="EMBL" id="QHC00580.1"/>
    </source>
</evidence>
<dbReference type="AlphaFoldDB" id="A0A7L4YN49"/>
<dbReference type="SMART" id="SM00849">
    <property type="entry name" value="Lactamase_B"/>
    <property type="match status" value="1"/>
</dbReference>
<dbReference type="InParanoid" id="A0A7L4YN49"/>
<evidence type="ECO:0000313" key="3">
    <source>
        <dbReference type="Proteomes" id="UP000463857"/>
    </source>
</evidence>
<dbReference type="Gene3D" id="3.60.15.10">
    <property type="entry name" value="Ribonuclease Z/Hydroxyacylglutathione hydrolase-like"/>
    <property type="match status" value="1"/>
</dbReference>